<organism evidence="3 4">
    <name type="scientific">Gymnopus androsaceus JB14</name>
    <dbReference type="NCBI Taxonomy" id="1447944"/>
    <lineage>
        <taxon>Eukaryota</taxon>
        <taxon>Fungi</taxon>
        <taxon>Dikarya</taxon>
        <taxon>Basidiomycota</taxon>
        <taxon>Agaricomycotina</taxon>
        <taxon>Agaricomycetes</taxon>
        <taxon>Agaricomycetidae</taxon>
        <taxon>Agaricales</taxon>
        <taxon>Marasmiineae</taxon>
        <taxon>Omphalotaceae</taxon>
        <taxon>Gymnopus</taxon>
    </lineage>
</organism>
<feature type="region of interest" description="Disordered" evidence="1">
    <location>
        <begin position="1"/>
        <end position="50"/>
    </location>
</feature>
<dbReference type="GO" id="GO:0006281">
    <property type="term" value="P:DNA repair"/>
    <property type="evidence" value="ECO:0007669"/>
    <property type="project" value="TreeGrafter"/>
</dbReference>
<evidence type="ECO:0000256" key="2">
    <source>
        <dbReference type="SAM" id="Phobius"/>
    </source>
</evidence>
<evidence type="ECO:0000313" key="4">
    <source>
        <dbReference type="Proteomes" id="UP000799118"/>
    </source>
</evidence>
<dbReference type="NCBIfam" id="TIGR01664">
    <property type="entry name" value="DNA-3'-Pase"/>
    <property type="match status" value="1"/>
</dbReference>
<dbReference type="GO" id="GO:0046403">
    <property type="term" value="F:polynucleotide 3'-phosphatase activity"/>
    <property type="evidence" value="ECO:0007669"/>
    <property type="project" value="TreeGrafter"/>
</dbReference>
<name>A0A6A4I8U1_9AGAR</name>
<gene>
    <name evidence="3" type="ORF">BT96DRAFT_914884</name>
</gene>
<dbReference type="PANTHER" id="PTHR12083">
    <property type="entry name" value="BIFUNCTIONAL POLYNUCLEOTIDE PHOSPHATASE/KINASE"/>
    <property type="match status" value="1"/>
</dbReference>
<keyword evidence="2" id="KW-0472">Membrane</keyword>
<dbReference type="Pfam" id="PF08645">
    <property type="entry name" value="PNK3P"/>
    <property type="match status" value="1"/>
</dbReference>
<dbReference type="EMBL" id="ML769398">
    <property type="protein sequence ID" value="KAE9406991.1"/>
    <property type="molecule type" value="Genomic_DNA"/>
</dbReference>
<proteinExistence type="predicted"/>
<dbReference type="Pfam" id="PF13671">
    <property type="entry name" value="AAA_33"/>
    <property type="match status" value="1"/>
</dbReference>
<reference evidence="3" key="1">
    <citation type="journal article" date="2019" name="Environ. Microbiol.">
        <title>Fungal ecological strategies reflected in gene transcription - a case study of two litter decomposers.</title>
        <authorList>
            <person name="Barbi F."/>
            <person name="Kohler A."/>
            <person name="Barry K."/>
            <person name="Baskaran P."/>
            <person name="Daum C."/>
            <person name="Fauchery L."/>
            <person name="Ihrmark K."/>
            <person name="Kuo A."/>
            <person name="LaButti K."/>
            <person name="Lipzen A."/>
            <person name="Morin E."/>
            <person name="Grigoriev I.V."/>
            <person name="Henrissat B."/>
            <person name="Lindahl B."/>
            <person name="Martin F."/>
        </authorList>
    </citation>
    <scope>NUCLEOTIDE SEQUENCE</scope>
    <source>
        <strain evidence="3">JB14</strain>
    </source>
</reference>
<keyword evidence="2" id="KW-1133">Transmembrane helix</keyword>
<dbReference type="PANTHER" id="PTHR12083:SF9">
    <property type="entry name" value="BIFUNCTIONAL POLYNUCLEOTIDE PHOSPHATASE_KINASE"/>
    <property type="match status" value="1"/>
</dbReference>
<dbReference type="SUPFAM" id="SSF56784">
    <property type="entry name" value="HAD-like"/>
    <property type="match status" value="1"/>
</dbReference>
<dbReference type="GO" id="GO:0046404">
    <property type="term" value="F:ATP-dependent polydeoxyribonucleotide 5'-hydroxyl-kinase activity"/>
    <property type="evidence" value="ECO:0007669"/>
    <property type="project" value="TreeGrafter"/>
</dbReference>
<evidence type="ECO:0000313" key="3">
    <source>
        <dbReference type="EMBL" id="KAE9406991.1"/>
    </source>
</evidence>
<dbReference type="InterPro" id="IPR006551">
    <property type="entry name" value="Polynucleotide_phosphatase"/>
</dbReference>
<dbReference type="NCBIfam" id="TIGR01662">
    <property type="entry name" value="HAD-SF-IIIA"/>
    <property type="match status" value="1"/>
</dbReference>
<feature type="transmembrane region" description="Helical" evidence="2">
    <location>
        <begin position="351"/>
        <end position="368"/>
    </location>
</feature>
<dbReference type="OrthoDB" id="19045at2759"/>
<dbReference type="InterPro" id="IPR036412">
    <property type="entry name" value="HAD-like_sf"/>
</dbReference>
<dbReference type="InterPro" id="IPR006549">
    <property type="entry name" value="HAD-SF_hydro_IIIA"/>
</dbReference>
<dbReference type="Gene3D" id="3.40.50.1000">
    <property type="entry name" value="HAD superfamily/HAD-like"/>
    <property type="match status" value="1"/>
</dbReference>
<dbReference type="SUPFAM" id="SSF52540">
    <property type="entry name" value="P-loop containing nucleoside triphosphate hydrolases"/>
    <property type="match status" value="1"/>
</dbReference>
<dbReference type="InterPro" id="IPR013954">
    <property type="entry name" value="PNK3P"/>
</dbReference>
<dbReference type="Proteomes" id="UP000799118">
    <property type="component" value="Unassembled WGS sequence"/>
</dbReference>
<dbReference type="AlphaFoldDB" id="A0A6A4I8U1"/>
<sequence>MSSAQAGPLSSKKRVAEGSSEAETSTRKVAKVHPFFSKEPKESKSTTFQWHRPLGDNGTCLHGTNLTPVSSSKVAAFDLDGTLIKPSFGKGSVKPPEWAWWKDNKLIPNALKELNSQGYSIVIISNQNIKGSLTTWKEKIGRIAAALPSLPFRLLAATAKDGYRKPMPGMWNELSRIFKEDGVEIDKSASLFVGDAAGRDGDFASTDRKWALNVDIPFFTPEEYFLKQPTQSKFKLNGFNVADLPDLPLFSPSDTPLISESPQQEVVIFVGYPGLGKSAICQRYFTPVGYKRINQDTLGSRRKCLAAVEEALKEGVSCVIDNTNRDRQTRKYYVDLAEEVEHSYKMFSVHWILWSLLGIIIYIARIIFRKTVESREEKREIVPFLAYTSFRNDYEEPDSSEGFSEIKKVNWVWEGTEEEKRHWSMWLQIEGK</sequence>
<accession>A0A6A4I8U1</accession>
<protein>
    <submittedName>
        <fullName evidence="3">PNK3P-domain-containing protein</fullName>
    </submittedName>
</protein>
<dbReference type="GO" id="GO:0003690">
    <property type="term" value="F:double-stranded DNA binding"/>
    <property type="evidence" value="ECO:0007669"/>
    <property type="project" value="TreeGrafter"/>
</dbReference>
<dbReference type="InterPro" id="IPR027417">
    <property type="entry name" value="P-loop_NTPase"/>
</dbReference>
<keyword evidence="2" id="KW-0812">Transmembrane</keyword>
<dbReference type="Gene3D" id="3.40.50.300">
    <property type="entry name" value="P-loop containing nucleotide triphosphate hydrolases"/>
    <property type="match status" value="1"/>
</dbReference>
<evidence type="ECO:0000256" key="1">
    <source>
        <dbReference type="SAM" id="MobiDB-lite"/>
    </source>
</evidence>
<keyword evidence="4" id="KW-1185">Reference proteome</keyword>
<dbReference type="InterPro" id="IPR023214">
    <property type="entry name" value="HAD_sf"/>
</dbReference>